<evidence type="ECO:0000256" key="1">
    <source>
        <dbReference type="SAM" id="Phobius"/>
    </source>
</evidence>
<sequence length="122" mass="13854">MGILRNRCSYIYDSSEEFMDEVALADLISGHLDNTEELNDANHFCSLWSSEKPISDTIVMFLLMVISLLDLVVLITLLIEYDVQRTCKISPFTFLFQLNLILAILLTIAIVLYACFNRQAVG</sequence>
<evidence type="ECO:0000313" key="3">
    <source>
        <dbReference type="WBParaSite" id="EEL_0001029201-mRNA-1"/>
    </source>
</evidence>
<reference evidence="3" key="1">
    <citation type="submission" date="2017-02" db="UniProtKB">
        <authorList>
            <consortium name="WormBaseParasite"/>
        </authorList>
    </citation>
    <scope>IDENTIFICATION</scope>
</reference>
<keyword evidence="1" id="KW-0472">Membrane</keyword>
<evidence type="ECO:0000313" key="2">
    <source>
        <dbReference type="Proteomes" id="UP000050640"/>
    </source>
</evidence>
<feature type="transmembrane region" description="Helical" evidence="1">
    <location>
        <begin position="94"/>
        <end position="116"/>
    </location>
</feature>
<keyword evidence="1" id="KW-0812">Transmembrane</keyword>
<name>A0A0R3S670_9BILA</name>
<proteinExistence type="predicted"/>
<keyword evidence="2" id="KW-1185">Reference proteome</keyword>
<dbReference type="AlphaFoldDB" id="A0A0R3S670"/>
<protein>
    <submittedName>
        <fullName evidence="3">G_PROTEIN_RECEP_F1_2 domain-containing protein</fullName>
    </submittedName>
</protein>
<dbReference type="Proteomes" id="UP000050640">
    <property type="component" value="Unplaced"/>
</dbReference>
<accession>A0A0R3S670</accession>
<organism evidence="2 3">
    <name type="scientific">Elaeophora elaphi</name>
    <dbReference type="NCBI Taxonomy" id="1147741"/>
    <lineage>
        <taxon>Eukaryota</taxon>
        <taxon>Metazoa</taxon>
        <taxon>Ecdysozoa</taxon>
        <taxon>Nematoda</taxon>
        <taxon>Chromadorea</taxon>
        <taxon>Rhabditida</taxon>
        <taxon>Spirurina</taxon>
        <taxon>Spiruromorpha</taxon>
        <taxon>Filarioidea</taxon>
        <taxon>Onchocercidae</taxon>
        <taxon>Elaeophora</taxon>
    </lineage>
</organism>
<dbReference type="WBParaSite" id="EEL_0001029201-mRNA-1">
    <property type="protein sequence ID" value="EEL_0001029201-mRNA-1"/>
    <property type="gene ID" value="EEL_0001029201"/>
</dbReference>
<keyword evidence="1" id="KW-1133">Transmembrane helix</keyword>
<feature type="transmembrane region" description="Helical" evidence="1">
    <location>
        <begin position="58"/>
        <end position="79"/>
    </location>
</feature>